<dbReference type="GO" id="GO:0004563">
    <property type="term" value="F:beta-N-acetylhexosaminidase activity"/>
    <property type="evidence" value="ECO:0007669"/>
    <property type="project" value="UniProtKB-EC"/>
</dbReference>
<evidence type="ECO:0000256" key="5">
    <source>
        <dbReference type="ARBA" id="ARBA00022960"/>
    </source>
</evidence>
<evidence type="ECO:0000256" key="8">
    <source>
        <dbReference type="ARBA" id="ARBA00023306"/>
    </source>
</evidence>
<dbReference type="InterPro" id="IPR050226">
    <property type="entry name" value="NagZ_Beta-hexosaminidase"/>
</dbReference>
<dbReference type="EC" id="3.2.1.52" evidence="10"/>
<dbReference type="InterPro" id="IPR036962">
    <property type="entry name" value="Glyco_hydro_3_N_sf"/>
</dbReference>
<dbReference type="RefSeq" id="WP_246947794.1">
    <property type="nucleotide sequence ID" value="NZ_JALKII010000001.1"/>
</dbReference>
<proteinExistence type="inferred from homology"/>
<feature type="site" description="Important for catalytic activity" evidence="10">
    <location>
        <position position="178"/>
    </location>
</feature>
<dbReference type="PANTHER" id="PTHR30480">
    <property type="entry name" value="BETA-HEXOSAMINIDASE-RELATED"/>
    <property type="match status" value="1"/>
</dbReference>
<dbReference type="Proteomes" id="UP001165524">
    <property type="component" value="Unassembled WGS sequence"/>
</dbReference>
<evidence type="ECO:0000256" key="1">
    <source>
        <dbReference type="ARBA" id="ARBA00001231"/>
    </source>
</evidence>
<keyword evidence="5 10" id="KW-0133">Cell shape</keyword>
<organism evidence="12 13">
    <name type="scientific">Alcanivorax quisquiliarum</name>
    <dbReference type="NCBI Taxonomy" id="2933565"/>
    <lineage>
        <taxon>Bacteria</taxon>
        <taxon>Pseudomonadati</taxon>
        <taxon>Pseudomonadota</taxon>
        <taxon>Gammaproteobacteria</taxon>
        <taxon>Oceanospirillales</taxon>
        <taxon>Alcanivoracaceae</taxon>
        <taxon>Alcanivorax</taxon>
    </lineage>
</organism>
<dbReference type="Pfam" id="PF00933">
    <property type="entry name" value="Glyco_hydro_3"/>
    <property type="match status" value="1"/>
</dbReference>
<feature type="binding site" evidence="10">
    <location>
        <begin position="167"/>
        <end position="168"/>
    </location>
    <ligand>
        <name>substrate</name>
    </ligand>
</feature>
<evidence type="ECO:0000256" key="3">
    <source>
        <dbReference type="ARBA" id="ARBA00022618"/>
    </source>
</evidence>
<protein>
    <recommendedName>
        <fullName evidence="10">Beta-hexosaminidase</fullName>
        <ecNumber evidence="10">3.2.1.52</ecNumber>
    </recommendedName>
    <alternativeName>
        <fullName evidence="10">Beta-N-acetylhexosaminidase</fullName>
    </alternativeName>
    <alternativeName>
        <fullName evidence="10">N-acetyl-beta-glucosaminidase</fullName>
    </alternativeName>
</protein>
<keyword evidence="13" id="KW-1185">Reference proteome</keyword>
<feature type="binding site" evidence="10">
    <location>
        <position position="71"/>
    </location>
    <ligand>
        <name>substrate</name>
    </ligand>
</feature>
<dbReference type="InterPro" id="IPR001764">
    <property type="entry name" value="Glyco_hydro_3_N"/>
</dbReference>
<comment type="subcellular location">
    <subcellularLocation>
        <location evidence="10">Cytoplasm</location>
    </subcellularLocation>
</comment>
<evidence type="ECO:0000313" key="12">
    <source>
        <dbReference type="EMBL" id="MCK0536515.1"/>
    </source>
</evidence>
<evidence type="ECO:0000259" key="11">
    <source>
        <dbReference type="Pfam" id="PF00933"/>
    </source>
</evidence>
<evidence type="ECO:0000256" key="4">
    <source>
        <dbReference type="ARBA" id="ARBA00022801"/>
    </source>
</evidence>
<feature type="active site" description="Nucleophile" evidence="10">
    <location>
        <position position="250"/>
    </location>
</feature>
<evidence type="ECO:0000313" key="13">
    <source>
        <dbReference type="Proteomes" id="UP001165524"/>
    </source>
</evidence>
<keyword evidence="6 10" id="KW-0573">Peptidoglycan synthesis</keyword>
<keyword evidence="9 10" id="KW-0961">Cell wall biogenesis/degradation</keyword>
<comment type="caution">
    <text evidence="12">The sequence shown here is derived from an EMBL/GenBank/DDBJ whole genome shotgun (WGS) entry which is preliminary data.</text>
</comment>
<dbReference type="Gene3D" id="3.20.20.300">
    <property type="entry name" value="Glycoside hydrolase, family 3, N-terminal domain"/>
    <property type="match status" value="1"/>
</dbReference>
<comment type="catalytic activity">
    <reaction evidence="1 10">
        <text>Hydrolysis of terminal non-reducing N-acetyl-D-hexosamine residues in N-acetyl-beta-D-hexosaminides.</text>
        <dbReference type="EC" id="3.2.1.52"/>
    </reaction>
</comment>
<evidence type="ECO:0000256" key="9">
    <source>
        <dbReference type="ARBA" id="ARBA00023316"/>
    </source>
</evidence>
<feature type="binding site" evidence="10">
    <location>
        <position position="137"/>
    </location>
    <ligand>
        <name>substrate</name>
    </ligand>
</feature>
<reference evidence="12" key="1">
    <citation type="submission" date="2022-04" db="EMBL/GenBank/DDBJ databases">
        <title>Alcanivorax sp. CY1518 draft genome sequence.</title>
        <authorList>
            <person name="Zhao G."/>
            <person name="An M."/>
        </authorList>
    </citation>
    <scope>NUCLEOTIDE SEQUENCE</scope>
    <source>
        <strain evidence="12">CY1518</strain>
    </source>
</reference>
<evidence type="ECO:0000256" key="10">
    <source>
        <dbReference type="HAMAP-Rule" id="MF_00364"/>
    </source>
</evidence>
<comment type="similarity">
    <text evidence="10">Belongs to the glycosyl hydrolase 3 family. NagZ subfamily.</text>
</comment>
<dbReference type="HAMAP" id="MF_00364">
    <property type="entry name" value="NagZ"/>
    <property type="match status" value="1"/>
</dbReference>
<accession>A0ABT0E3W2</accession>
<keyword evidence="4 10" id="KW-0378">Hydrolase</keyword>
<feature type="domain" description="Glycoside hydrolase family 3 N-terminal" evidence="11">
    <location>
        <begin position="14"/>
        <end position="293"/>
    </location>
</feature>
<evidence type="ECO:0000256" key="6">
    <source>
        <dbReference type="ARBA" id="ARBA00022984"/>
    </source>
</evidence>
<keyword evidence="8 10" id="KW-0131">Cell cycle</keyword>
<feature type="binding site" evidence="10">
    <location>
        <position position="63"/>
    </location>
    <ligand>
        <name>substrate</name>
    </ligand>
</feature>
<dbReference type="InterPro" id="IPR022956">
    <property type="entry name" value="Beta_hexosaminidase_bac"/>
</dbReference>
<dbReference type="InterPro" id="IPR017853">
    <property type="entry name" value="GH"/>
</dbReference>
<dbReference type="InterPro" id="IPR019800">
    <property type="entry name" value="Glyco_hydro_3_AS"/>
</dbReference>
<keyword evidence="3 10" id="KW-0132">Cell division</keyword>
<sequence length="336" mass="35557">MPAPVVMLDIAGTSLDATDRELLRHPAVGGLILFSRNYQHRKQLCELTASVRAVRPDILIAVDQEGGRVQRFRDDFVRLPPMAALGQRYDSAPAEALFEARSLGRLMADELVQCDVDISFAPVLDLDYGASTVIGDRAFHAGSEAVIELAAAWIDGMAEAGMAATGKHFPGHGYVAADSHLELPVDTRDLAALRAADLQPFAALAPKLAGIMPAHVIYAAVAPEPAGFSRFWLQQILRAELGFQGVIFSDDLTMAGAASVGDYAARTAAALDAGCDMVLVCNDRGAAEQVVDAVMARTDDTGTVPAATLRARPGVRLSTTEYQAAVALAASLCEQV</sequence>
<dbReference type="SUPFAM" id="SSF51445">
    <property type="entry name" value="(Trans)glycosidases"/>
    <property type="match status" value="1"/>
</dbReference>
<dbReference type="PROSITE" id="PS00775">
    <property type="entry name" value="GLYCOSYL_HYDROL_F3"/>
    <property type="match status" value="1"/>
</dbReference>
<evidence type="ECO:0000256" key="2">
    <source>
        <dbReference type="ARBA" id="ARBA00022490"/>
    </source>
</evidence>
<keyword evidence="2 10" id="KW-0963">Cytoplasm</keyword>
<name>A0ABT0E3W2_9GAMM</name>
<feature type="active site" description="Proton donor/acceptor" evidence="10">
    <location>
        <position position="180"/>
    </location>
</feature>
<keyword evidence="7 10" id="KW-0326">Glycosidase</keyword>
<evidence type="ECO:0000256" key="7">
    <source>
        <dbReference type="ARBA" id="ARBA00023295"/>
    </source>
</evidence>
<dbReference type="NCBIfam" id="NF003740">
    <property type="entry name" value="PRK05337.1"/>
    <property type="match status" value="1"/>
</dbReference>
<dbReference type="EMBL" id="JALKII010000001">
    <property type="protein sequence ID" value="MCK0536515.1"/>
    <property type="molecule type" value="Genomic_DNA"/>
</dbReference>
<dbReference type="PANTHER" id="PTHR30480:SF13">
    <property type="entry name" value="BETA-HEXOSAMINIDASE"/>
    <property type="match status" value="1"/>
</dbReference>
<gene>
    <name evidence="10 12" type="primary">nagZ</name>
    <name evidence="12" type="ORF">MU846_02210</name>
</gene>
<comment type="function">
    <text evidence="10">Plays a role in peptidoglycan recycling by cleaving the terminal beta-1,4-linked N-acetylglucosamine (GlcNAc) from peptide-linked peptidoglycan fragments, giving rise to free GlcNAc, anhydro-N-acetylmuramic acid and anhydro-N-acetylmuramic acid-linked peptides.</text>
</comment>
<comment type="pathway">
    <text evidence="10">Cell wall biogenesis; peptidoglycan recycling.</text>
</comment>